<dbReference type="InterPro" id="IPR035907">
    <property type="entry name" value="Hppk_sf"/>
</dbReference>
<dbReference type="SUPFAM" id="SSF55083">
    <property type="entry name" value="6-hydroxymethyl-7,8-dihydropterin pyrophosphokinase, HPPK"/>
    <property type="match status" value="1"/>
</dbReference>
<evidence type="ECO:0000256" key="11">
    <source>
        <dbReference type="ARBA" id="ARBA00029766"/>
    </source>
</evidence>
<sequence>MRNNVILCLGSNTDCEANLKSAVGLLRGYFGTIRFSEAAYTEPVGLPGSGLFLNQVAVAGTEASQEEVERALKDMEKRLGRMPDSKQKGQIPIDIDLLFWNGTILKPADWEKEYVQLLFRSVADGCHDDERGDAYSPSTGAHDQFIGDSGTPAL</sequence>
<evidence type="ECO:0000313" key="15">
    <source>
        <dbReference type="EMBL" id="MBC5634458.1"/>
    </source>
</evidence>
<name>A0ABR7DUG5_9BACT</name>
<evidence type="ECO:0000256" key="4">
    <source>
        <dbReference type="ARBA" id="ARBA00016218"/>
    </source>
</evidence>
<dbReference type="EMBL" id="JACOOJ010000038">
    <property type="protein sequence ID" value="MBC5634458.1"/>
    <property type="molecule type" value="Genomic_DNA"/>
</dbReference>
<keyword evidence="6" id="KW-0547">Nucleotide-binding</keyword>
<dbReference type="Proteomes" id="UP000651475">
    <property type="component" value="Unassembled WGS sequence"/>
</dbReference>
<dbReference type="PANTHER" id="PTHR43071">
    <property type="entry name" value="2-AMINO-4-HYDROXY-6-HYDROXYMETHYLDIHYDROPTERIDINE PYROPHOSPHOKINASE"/>
    <property type="match status" value="1"/>
</dbReference>
<gene>
    <name evidence="15" type="ORF">H8S65_17070</name>
</gene>
<evidence type="ECO:0000259" key="14">
    <source>
        <dbReference type="Pfam" id="PF01288"/>
    </source>
</evidence>
<evidence type="ECO:0000256" key="12">
    <source>
        <dbReference type="ARBA" id="ARBA00033413"/>
    </source>
</evidence>
<protein>
    <recommendedName>
        <fullName evidence="4">2-amino-4-hydroxy-6-hydroxymethyldihydropteridine pyrophosphokinase</fullName>
        <ecNumber evidence="3">2.7.6.3</ecNumber>
    </recommendedName>
    <alternativeName>
        <fullName evidence="11">6-hydroxymethyl-7,8-dihydropterin pyrophosphokinase</fullName>
    </alternativeName>
    <alternativeName>
        <fullName evidence="12">7,8-dihydro-6-hydroxymethylpterin-pyrophosphokinase</fullName>
    </alternativeName>
</protein>
<proteinExistence type="inferred from homology"/>
<evidence type="ECO:0000256" key="9">
    <source>
        <dbReference type="ARBA" id="ARBA00022909"/>
    </source>
</evidence>
<dbReference type="RefSeq" id="WP_186931068.1">
    <property type="nucleotide sequence ID" value="NZ_JACOOJ010000038.1"/>
</dbReference>
<dbReference type="EC" id="2.7.6.3" evidence="3"/>
<comment type="pathway">
    <text evidence="1">Cofactor biosynthesis; tetrahydrofolate biosynthesis; 2-amino-4-hydroxy-6-hydroxymethyl-7,8-dihydropteridine diphosphate from 7,8-dihydroneopterin triphosphate: step 4/4.</text>
</comment>
<dbReference type="InterPro" id="IPR000550">
    <property type="entry name" value="Hppk"/>
</dbReference>
<reference evidence="15 16" key="1">
    <citation type="submission" date="2020-08" db="EMBL/GenBank/DDBJ databases">
        <title>Genome public.</title>
        <authorList>
            <person name="Liu C."/>
            <person name="Sun Q."/>
        </authorList>
    </citation>
    <scope>NUCLEOTIDE SEQUENCE [LARGE SCALE GENOMIC DNA]</scope>
    <source>
        <strain evidence="15 16">NSJ-79</strain>
    </source>
</reference>
<dbReference type="PANTHER" id="PTHR43071:SF1">
    <property type="entry name" value="2-AMINO-4-HYDROXY-6-HYDROXYMETHYLDIHYDROPTERIDINE PYROPHOSPHOKINASE"/>
    <property type="match status" value="1"/>
</dbReference>
<evidence type="ECO:0000256" key="1">
    <source>
        <dbReference type="ARBA" id="ARBA00005051"/>
    </source>
</evidence>
<comment type="similarity">
    <text evidence="2">Belongs to the HPPK family.</text>
</comment>
<evidence type="ECO:0000256" key="2">
    <source>
        <dbReference type="ARBA" id="ARBA00005810"/>
    </source>
</evidence>
<keyword evidence="5" id="KW-0808">Transferase</keyword>
<evidence type="ECO:0000256" key="3">
    <source>
        <dbReference type="ARBA" id="ARBA00013253"/>
    </source>
</evidence>
<organism evidence="15 16">
    <name type="scientific">Parabacteroides hominis</name>
    <dbReference type="NCBI Taxonomy" id="2763057"/>
    <lineage>
        <taxon>Bacteria</taxon>
        <taxon>Pseudomonadati</taxon>
        <taxon>Bacteroidota</taxon>
        <taxon>Bacteroidia</taxon>
        <taxon>Bacteroidales</taxon>
        <taxon>Tannerellaceae</taxon>
        <taxon>Parabacteroides</taxon>
    </lineage>
</organism>
<dbReference type="Pfam" id="PF01288">
    <property type="entry name" value="HPPK"/>
    <property type="match status" value="1"/>
</dbReference>
<keyword evidence="7" id="KW-0418">Kinase</keyword>
<keyword evidence="8" id="KW-0067">ATP-binding</keyword>
<feature type="domain" description="7,8-dihydro-6-hydroxymethylpterin-pyrophosphokinase" evidence="14">
    <location>
        <begin position="7"/>
        <end position="118"/>
    </location>
</feature>
<evidence type="ECO:0000256" key="5">
    <source>
        <dbReference type="ARBA" id="ARBA00022679"/>
    </source>
</evidence>
<keyword evidence="9" id="KW-0289">Folate biosynthesis</keyword>
<evidence type="ECO:0000256" key="10">
    <source>
        <dbReference type="ARBA" id="ARBA00029409"/>
    </source>
</evidence>
<accession>A0ABR7DUG5</accession>
<feature type="region of interest" description="Disordered" evidence="13">
    <location>
        <begin position="130"/>
        <end position="154"/>
    </location>
</feature>
<evidence type="ECO:0000256" key="8">
    <source>
        <dbReference type="ARBA" id="ARBA00022840"/>
    </source>
</evidence>
<comment type="caution">
    <text evidence="15">The sequence shown here is derived from an EMBL/GenBank/DDBJ whole genome shotgun (WGS) entry which is preliminary data.</text>
</comment>
<keyword evidence="16" id="KW-1185">Reference proteome</keyword>
<evidence type="ECO:0000256" key="13">
    <source>
        <dbReference type="SAM" id="MobiDB-lite"/>
    </source>
</evidence>
<evidence type="ECO:0000313" key="16">
    <source>
        <dbReference type="Proteomes" id="UP000651475"/>
    </source>
</evidence>
<evidence type="ECO:0000256" key="7">
    <source>
        <dbReference type="ARBA" id="ARBA00022777"/>
    </source>
</evidence>
<dbReference type="Gene3D" id="3.30.70.560">
    <property type="entry name" value="7,8-Dihydro-6-hydroxymethylpterin-pyrophosphokinase HPPK"/>
    <property type="match status" value="1"/>
</dbReference>
<comment type="function">
    <text evidence="10">Catalyzes the transfer of pyrophosphate from adenosine triphosphate (ATP) to 6-hydroxymethyl-7,8-dihydropterin, an enzymatic step in folate biosynthesis pathway.</text>
</comment>
<evidence type="ECO:0000256" key="6">
    <source>
        <dbReference type="ARBA" id="ARBA00022741"/>
    </source>
</evidence>